<reference evidence="1 2" key="1">
    <citation type="submission" date="2019-08" db="EMBL/GenBank/DDBJ databases">
        <title>In-depth cultivation of the pig gut microbiome towards novel bacterial diversity and tailored functional studies.</title>
        <authorList>
            <person name="Wylensek D."/>
            <person name="Hitch T.C.A."/>
            <person name="Clavel T."/>
        </authorList>
    </citation>
    <scope>NUCLEOTIDE SEQUENCE [LARGE SCALE GENOMIC DNA]</scope>
    <source>
        <strain evidence="1 2">WCA-389-WT-23D1</strain>
    </source>
</reference>
<protein>
    <recommendedName>
        <fullName evidence="3">Zinc-ribbon domain-containing protein</fullName>
    </recommendedName>
</protein>
<keyword evidence="2" id="KW-1185">Reference proteome</keyword>
<organism evidence="1 2">
    <name type="scientific">Clostridium porci</name>
    <dbReference type="NCBI Taxonomy" id="2605778"/>
    <lineage>
        <taxon>Bacteria</taxon>
        <taxon>Bacillati</taxon>
        <taxon>Bacillota</taxon>
        <taxon>Clostridia</taxon>
        <taxon>Eubacteriales</taxon>
        <taxon>Clostridiaceae</taxon>
        <taxon>Clostridium</taxon>
    </lineage>
</organism>
<evidence type="ECO:0000313" key="2">
    <source>
        <dbReference type="Proteomes" id="UP000429958"/>
    </source>
</evidence>
<dbReference type="Proteomes" id="UP000429958">
    <property type="component" value="Unassembled WGS sequence"/>
</dbReference>
<dbReference type="RefSeq" id="WP_154473773.1">
    <property type="nucleotide sequence ID" value="NZ_VUMD01000022.1"/>
</dbReference>
<dbReference type="EMBL" id="VUMD01000022">
    <property type="protein sequence ID" value="MSS38343.1"/>
    <property type="molecule type" value="Genomic_DNA"/>
</dbReference>
<evidence type="ECO:0008006" key="3">
    <source>
        <dbReference type="Google" id="ProtNLM"/>
    </source>
</evidence>
<gene>
    <name evidence="1" type="ORF">FYJ39_17840</name>
</gene>
<name>A0A7X2NP58_9CLOT</name>
<sequence length="97" mass="11305">MERLTKMYEDSTHAAADDLPCGENSWEYKRLLIEKLGAYEDTGLELEQIKELKARGEVQKMYKPNPNIYCCPECGEKIVPMWDYCPWCGQHVTDNQN</sequence>
<proteinExistence type="predicted"/>
<comment type="caution">
    <text evidence="1">The sequence shown here is derived from an EMBL/GenBank/DDBJ whole genome shotgun (WGS) entry which is preliminary data.</text>
</comment>
<evidence type="ECO:0000313" key="1">
    <source>
        <dbReference type="EMBL" id="MSS38343.1"/>
    </source>
</evidence>
<dbReference type="AlphaFoldDB" id="A0A7X2NP58"/>
<accession>A0A7X2NP58</accession>